<feature type="non-terminal residue" evidence="1">
    <location>
        <position position="1"/>
    </location>
</feature>
<name>A0A2C9X3E6_ACIBA</name>
<organism evidence="1 2">
    <name type="scientific">Acinetobacter baumannii</name>
    <dbReference type="NCBI Taxonomy" id="470"/>
    <lineage>
        <taxon>Bacteria</taxon>
        <taxon>Pseudomonadati</taxon>
        <taxon>Pseudomonadota</taxon>
        <taxon>Gammaproteobacteria</taxon>
        <taxon>Moraxellales</taxon>
        <taxon>Moraxellaceae</taxon>
        <taxon>Acinetobacter</taxon>
        <taxon>Acinetobacter calcoaceticus/baumannii complex</taxon>
    </lineage>
</organism>
<evidence type="ECO:0000313" key="2">
    <source>
        <dbReference type="Proteomes" id="UP000194699"/>
    </source>
</evidence>
<proteinExistence type="predicted"/>
<comment type="caution">
    <text evidence="1">The sequence shown here is derived from an EMBL/GenBank/DDBJ whole genome shotgun (WGS) entry which is preliminary data.</text>
</comment>
<reference evidence="1 2" key="1">
    <citation type="submission" date="2017-05" db="EMBL/GenBank/DDBJ databases">
        <authorList>
            <person name="Song R."/>
            <person name="Chenine A.L."/>
            <person name="Ruprecht R.M."/>
        </authorList>
    </citation>
    <scope>NUCLEOTIDE SEQUENCE [LARGE SCALE GENOMIC DNA]</scope>
    <source>
        <strain evidence="1 2">PR350</strain>
    </source>
</reference>
<evidence type="ECO:0000313" key="1">
    <source>
        <dbReference type="EMBL" id="OTM93034.1"/>
    </source>
</evidence>
<dbReference type="Proteomes" id="UP000194699">
    <property type="component" value="Unassembled WGS sequence"/>
</dbReference>
<protein>
    <submittedName>
        <fullName evidence="1">Phage tail protein</fullName>
    </submittedName>
</protein>
<accession>A0A2C9X3E6</accession>
<dbReference type="AlphaFoldDB" id="A0A2C9X3E6"/>
<sequence>GNNGQLKSEQTEQCIGSSLILHHPYNRKSVREIYGQQWKDRTVKILRHRDVKNN</sequence>
<gene>
    <name evidence="1" type="ORF">B9X95_02835</name>
</gene>
<dbReference type="EMBL" id="NGEL01000023">
    <property type="protein sequence ID" value="OTM93034.1"/>
    <property type="molecule type" value="Genomic_DNA"/>
</dbReference>